<dbReference type="PANTHER" id="PTHR14942:SF0">
    <property type="entry name" value="U11_U12 SMALL NUCLEAR RIBONUCLEOPROTEIN 25 KDA PROTEIN"/>
    <property type="match status" value="1"/>
</dbReference>
<dbReference type="PANTHER" id="PTHR14942">
    <property type="entry name" value="U11/U12 SMALL NUCLEAR RIBONUCLEOPROTEIN 25 KDA PROTEIN"/>
    <property type="match status" value="1"/>
</dbReference>
<dbReference type="InterPro" id="IPR036533">
    <property type="entry name" value="BAG_dom_sf"/>
</dbReference>
<proteinExistence type="predicted"/>
<feature type="compositionally biased region" description="Basic residues" evidence="1">
    <location>
        <begin position="360"/>
        <end position="372"/>
    </location>
</feature>
<dbReference type="InterPro" id="IPR039690">
    <property type="entry name" value="SNRNP25"/>
</dbReference>
<comment type="caution">
    <text evidence="4">The sequence shown here is derived from an EMBL/GenBank/DDBJ whole genome shotgun (WGS) entry which is preliminary data.</text>
</comment>
<reference evidence="4 5" key="1">
    <citation type="submission" date="2020-01" db="EMBL/GenBank/DDBJ databases">
        <title>Identification and distribution of gene clusters putatively required for synthesis of sphingolipid metabolism inhibitors in phylogenetically diverse species of the filamentous fungus Fusarium.</title>
        <authorList>
            <person name="Kim H.-S."/>
            <person name="Busman M."/>
            <person name="Brown D.W."/>
            <person name="Divon H."/>
            <person name="Uhlig S."/>
            <person name="Proctor R.H."/>
        </authorList>
    </citation>
    <scope>NUCLEOTIDE SEQUENCE [LARGE SCALE GENOMIC DNA]</scope>
    <source>
        <strain evidence="4 5">NRRL 20459</strain>
    </source>
</reference>
<dbReference type="Gene3D" id="1.20.58.120">
    <property type="entry name" value="BAG domain"/>
    <property type="match status" value="1"/>
</dbReference>
<dbReference type="InterPro" id="IPR003103">
    <property type="entry name" value="BAG_domain"/>
</dbReference>
<evidence type="ECO:0000256" key="1">
    <source>
        <dbReference type="SAM" id="MobiDB-lite"/>
    </source>
</evidence>
<dbReference type="InterPro" id="IPR029071">
    <property type="entry name" value="Ubiquitin-like_domsf"/>
</dbReference>
<dbReference type="AlphaFoldDB" id="A0A8H4PIE4"/>
<dbReference type="EMBL" id="JAADYS010001499">
    <property type="protein sequence ID" value="KAF4462647.1"/>
    <property type="molecule type" value="Genomic_DNA"/>
</dbReference>
<feature type="non-terminal residue" evidence="4">
    <location>
        <position position="1"/>
    </location>
</feature>
<feature type="domain" description="BAG" evidence="3">
    <location>
        <begin position="432"/>
        <end position="496"/>
    </location>
</feature>
<evidence type="ECO:0000259" key="2">
    <source>
        <dbReference type="PROSITE" id="PS50053"/>
    </source>
</evidence>
<dbReference type="SUPFAM" id="SSF63491">
    <property type="entry name" value="BAG domain"/>
    <property type="match status" value="1"/>
</dbReference>
<protein>
    <submittedName>
        <fullName evidence="4">BAG domain-containing</fullName>
    </submittedName>
</protein>
<evidence type="ECO:0000313" key="4">
    <source>
        <dbReference type="EMBL" id="KAF4462647.1"/>
    </source>
</evidence>
<sequence>IQGSLVPSRPHLDQSPSPSLHPPASPKLPSFRLASSSPRALLYERPRYTGTTQPAFNRLRRRPSPSQCPPKRVAQIPLSADFDNPLALLCAAWSDFPAANSLLCAPPAGPPSILVTQGDLFGATLEPTNKVDSAQEVVASPGALQNVTSYLNGALANLSSVFQDSSGYISDTLGVPPSLVYSSLAVLLAVPLTMSRYGWSISREQLSPYTSIPGGVPAVTDDDFSYITSQDLDDVNDARYYPRSHSAAPPAPEDDVLLIKNRGVTYPAHFPAYAIGDGKLRVIDVKDRVGLMMELPDRGIARIKLLYKGRQLKDPLAPVRDYGVKNNSELMAVLPEIDDASSPSEEEMVIVDAPREDRKTRRRKKKRDKKKGLTSDGDSLSASSPRDSASTFDQPRSPPAPPPSSGATSGPMKQLDDLSIEFHIKWLPLCTDFIEAPPSDPKKREEEHRKLSETVMQHIVLKLDGVESEGIPEVRARRKELVQQVQKTLKDLDIAKAKAS</sequence>
<dbReference type="Gene3D" id="3.10.20.90">
    <property type="entry name" value="Phosphatidylinositol 3-kinase Catalytic Subunit, Chain A, domain 1"/>
    <property type="match status" value="1"/>
</dbReference>
<feature type="domain" description="Ubiquitin-like" evidence="2">
    <location>
        <begin position="282"/>
        <end position="339"/>
    </location>
</feature>
<feature type="region of interest" description="Disordered" evidence="1">
    <location>
        <begin position="1"/>
        <end position="31"/>
    </location>
</feature>
<dbReference type="GO" id="GO:0051087">
    <property type="term" value="F:protein-folding chaperone binding"/>
    <property type="evidence" value="ECO:0007669"/>
    <property type="project" value="InterPro"/>
</dbReference>
<feature type="region of interest" description="Disordered" evidence="1">
    <location>
        <begin position="335"/>
        <end position="413"/>
    </location>
</feature>
<dbReference type="Pfam" id="PF02179">
    <property type="entry name" value="BAG"/>
    <property type="match status" value="1"/>
</dbReference>
<dbReference type="PROSITE" id="PS51035">
    <property type="entry name" value="BAG"/>
    <property type="match status" value="1"/>
</dbReference>
<dbReference type="GO" id="GO:0005681">
    <property type="term" value="C:spliceosomal complex"/>
    <property type="evidence" value="ECO:0007669"/>
    <property type="project" value="TreeGrafter"/>
</dbReference>
<organism evidence="4 5">
    <name type="scientific">Fusarium albosuccineum</name>
    <dbReference type="NCBI Taxonomy" id="1237068"/>
    <lineage>
        <taxon>Eukaryota</taxon>
        <taxon>Fungi</taxon>
        <taxon>Dikarya</taxon>
        <taxon>Ascomycota</taxon>
        <taxon>Pezizomycotina</taxon>
        <taxon>Sordariomycetes</taxon>
        <taxon>Hypocreomycetidae</taxon>
        <taxon>Hypocreales</taxon>
        <taxon>Nectriaceae</taxon>
        <taxon>Fusarium</taxon>
        <taxon>Fusarium decemcellulare species complex</taxon>
    </lineage>
</organism>
<dbReference type="GO" id="GO:0000398">
    <property type="term" value="P:mRNA splicing, via spliceosome"/>
    <property type="evidence" value="ECO:0007669"/>
    <property type="project" value="InterPro"/>
</dbReference>
<dbReference type="OrthoDB" id="417450at2759"/>
<dbReference type="SMART" id="SM00264">
    <property type="entry name" value="BAG"/>
    <property type="match status" value="1"/>
</dbReference>
<feature type="compositionally biased region" description="Low complexity" evidence="1">
    <location>
        <begin position="378"/>
        <end position="390"/>
    </location>
</feature>
<name>A0A8H4PIE4_9HYPO</name>
<keyword evidence="5" id="KW-1185">Reference proteome</keyword>
<dbReference type="PROSITE" id="PS50053">
    <property type="entry name" value="UBIQUITIN_2"/>
    <property type="match status" value="1"/>
</dbReference>
<dbReference type="Proteomes" id="UP000554235">
    <property type="component" value="Unassembled WGS sequence"/>
</dbReference>
<dbReference type="SUPFAM" id="SSF54236">
    <property type="entry name" value="Ubiquitin-like"/>
    <property type="match status" value="1"/>
</dbReference>
<evidence type="ECO:0000313" key="5">
    <source>
        <dbReference type="Proteomes" id="UP000554235"/>
    </source>
</evidence>
<dbReference type="InterPro" id="IPR000626">
    <property type="entry name" value="Ubiquitin-like_dom"/>
</dbReference>
<gene>
    <name evidence="4" type="ORF">FALBO_10536</name>
</gene>
<accession>A0A8H4PIE4</accession>
<feature type="compositionally biased region" description="Acidic residues" evidence="1">
    <location>
        <begin position="336"/>
        <end position="349"/>
    </location>
</feature>
<evidence type="ECO:0000259" key="3">
    <source>
        <dbReference type="PROSITE" id="PS51035"/>
    </source>
</evidence>